<dbReference type="EMBL" id="MWML01000030">
    <property type="protein sequence ID" value="TCG08613.1"/>
    <property type="molecule type" value="Genomic_DNA"/>
</dbReference>
<accession>A0A4R0XDU1</accession>
<reference evidence="1 2" key="1">
    <citation type="submission" date="2017-02" db="EMBL/GenBank/DDBJ databases">
        <title>Paraburkholderia sophoroidis sp. nov. and Paraburkholderia steynii sp. nov. rhizobial symbionts of the fynbos legume Hypocalyptus sophoroides.</title>
        <authorList>
            <person name="Steenkamp E.T."/>
            <person name="Beukes C.W."/>
            <person name="Van Zyl E."/>
            <person name="Avontuur J."/>
            <person name="Chan W.Y."/>
            <person name="Hassen A."/>
            <person name="Palmer M."/>
            <person name="Mthombeni L."/>
            <person name="Phalane F."/>
            <person name="Sereme K."/>
            <person name="Venter S.N."/>
        </authorList>
    </citation>
    <scope>NUCLEOTIDE SEQUENCE [LARGE SCALE GENOMIC DNA]</scope>
    <source>
        <strain evidence="1 2">HC1.1ba</strain>
    </source>
</reference>
<comment type="caution">
    <text evidence="1">The sequence shown here is derived from an EMBL/GenBank/DDBJ whole genome shotgun (WGS) entry which is preliminary data.</text>
</comment>
<sequence length="149" mass="16682">MKVNFERLVWTHSIPADPVVWVSVNAIDASWQHDKGLYVGPGGKGGTDNRYAFFGEWLAANLHRPVQVPEIGLSRGEVVFQTGGTDSHGFAIADSRYCPLRLTRQSSSPFERASQRRDELADCVEHSPAPYHRQLTSTTLIRSERKFNA</sequence>
<proteinExistence type="predicted"/>
<organism evidence="1 2">
    <name type="scientific">Paraburkholderia steynii</name>
    <dbReference type="NCBI Taxonomy" id="1245441"/>
    <lineage>
        <taxon>Bacteria</taxon>
        <taxon>Pseudomonadati</taxon>
        <taxon>Pseudomonadota</taxon>
        <taxon>Betaproteobacteria</taxon>
        <taxon>Burkholderiales</taxon>
        <taxon>Burkholderiaceae</taxon>
        <taxon>Paraburkholderia</taxon>
    </lineage>
</organism>
<keyword evidence="2" id="KW-1185">Reference proteome</keyword>
<protein>
    <submittedName>
        <fullName evidence="1">Uncharacterized protein</fullName>
    </submittedName>
</protein>
<name>A0A4R0XDU1_9BURK</name>
<evidence type="ECO:0000313" key="1">
    <source>
        <dbReference type="EMBL" id="TCG08613.1"/>
    </source>
</evidence>
<dbReference type="Proteomes" id="UP000294200">
    <property type="component" value="Unassembled WGS sequence"/>
</dbReference>
<evidence type="ECO:0000313" key="2">
    <source>
        <dbReference type="Proteomes" id="UP000294200"/>
    </source>
</evidence>
<gene>
    <name evidence="1" type="ORF">BZM27_11155</name>
</gene>
<dbReference type="AlphaFoldDB" id="A0A4R0XDU1"/>